<dbReference type="SUPFAM" id="SSF53187">
    <property type="entry name" value="Zn-dependent exopeptidases"/>
    <property type="match status" value="1"/>
</dbReference>
<dbReference type="PANTHER" id="PTHR12756:SF11">
    <property type="entry name" value="CYTOSOLIC CARBOXYPEPTIDASE 1"/>
    <property type="match status" value="1"/>
</dbReference>
<keyword evidence="3" id="KW-0732">Signal</keyword>
<evidence type="ECO:0000256" key="1">
    <source>
        <dbReference type="ARBA" id="ARBA00001947"/>
    </source>
</evidence>
<feature type="chain" id="PRO_5047145270" evidence="3">
    <location>
        <begin position="20"/>
        <end position="394"/>
    </location>
</feature>
<dbReference type="CDD" id="cd06237">
    <property type="entry name" value="M14_Nna1-like"/>
    <property type="match status" value="1"/>
</dbReference>
<sequence>MKRFVLVVPVVLFVLSACATVQNTDCTQGEVRLTQDFSNAPDYACRRTGLAAFELTVVPESTPINPSPWFAFDIETAREAEVSIALDYGEYRHRYRPKVEESDGNWIAFPDSAVSLDDDGHAATLRVTLSPGRYRVAAQEVIGIGERAAWREDFAARNELEIETIGHSLDGRAIEALTRAATTPDAPLIIIVGGQHPPEVTGVLGLRTFLTTLFADAAANAALDRFEWLIVPDLNPDGVAEGHWRENLGGTDLNRDWGPFEQPETAAIRDAITARHGAGHTPFILLDFHSTRHDVIYTPHDNAGLTPANFSAGWIALLNGAWTGEGEAFARDPSHNPGLPTAKSWFALTYNAPGLTVEFGDETDRERVAELSRAAAIALRQYLEAAETQPGLDG</sequence>
<gene>
    <name evidence="5" type="ORF">ACFOOR_14930</name>
</gene>
<feature type="signal peptide" evidence="3">
    <location>
        <begin position="1"/>
        <end position="19"/>
    </location>
</feature>
<dbReference type="EMBL" id="JBHRSV010000031">
    <property type="protein sequence ID" value="MFC2927399.1"/>
    <property type="molecule type" value="Genomic_DNA"/>
</dbReference>
<name>A0ABV7A1E6_9PROT</name>
<dbReference type="Gene3D" id="3.40.630.10">
    <property type="entry name" value="Zn peptidases"/>
    <property type="match status" value="1"/>
</dbReference>
<dbReference type="PROSITE" id="PS51257">
    <property type="entry name" value="PROKAR_LIPOPROTEIN"/>
    <property type="match status" value="1"/>
</dbReference>
<evidence type="ECO:0000256" key="3">
    <source>
        <dbReference type="SAM" id="SignalP"/>
    </source>
</evidence>
<feature type="active site" description="Proton donor/acceptor" evidence="2">
    <location>
        <position position="358"/>
    </location>
</feature>
<evidence type="ECO:0000259" key="4">
    <source>
        <dbReference type="PROSITE" id="PS52035"/>
    </source>
</evidence>
<dbReference type="Proteomes" id="UP001595379">
    <property type="component" value="Unassembled WGS sequence"/>
</dbReference>
<comment type="caution">
    <text evidence="5">The sequence shown here is derived from an EMBL/GenBank/DDBJ whole genome shotgun (WGS) entry which is preliminary data.</text>
</comment>
<accession>A0ABV7A1E6</accession>
<dbReference type="InterPro" id="IPR000834">
    <property type="entry name" value="Peptidase_M14"/>
</dbReference>
<evidence type="ECO:0000313" key="5">
    <source>
        <dbReference type="EMBL" id="MFC2927399.1"/>
    </source>
</evidence>
<feature type="domain" description="Peptidase M14" evidence="4">
    <location>
        <begin position="133"/>
        <end position="383"/>
    </location>
</feature>
<comment type="similarity">
    <text evidence="2">Belongs to the peptidase M14 family.</text>
</comment>
<dbReference type="Pfam" id="PF00246">
    <property type="entry name" value="Peptidase_M14"/>
    <property type="match status" value="1"/>
</dbReference>
<dbReference type="PROSITE" id="PS52035">
    <property type="entry name" value="PEPTIDASE_M14"/>
    <property type="match status" value="1"/>
</dbReference>
<dbReference type="RefSeq" id="WP_343165243.1">
    <property type="nucleotide sequence ID" value="NZ_JBHRSV010000031.1"/>
</dbReference>
<protein>
    <submittedName>
        <fullName evidence="5">M14 family metallopeptidase</fullName>
    </submittedName>
</protein>
<evidence type="ECO:0000313" key="6">
    <source>
        <dbReference type="Proteomes" id="UP001595379"/>
    </source>
</evidence>
<dbReference type="SMART" id="SM00631">
    <property type="entry name" value="Zn_pept"/>
    <property type="match status" value="1"/>
</dbReference>
<reference evidence="6" key="1">
    <citation type="journal article" date="2019" name="Int. J. Syst. Evol. Microbiol.">
        <title>The Global Catalogue of Microorganisms (GCM) 10K type strain sequencing project: providing services to taxonomists for standard genome sequencing and annotation.</title>
        <authorList>
            <consortium name="The Broad Institute Genomics Platform"/>
            <consortium name="The Broad Institute Genome Sequencing Center for Infectious Disease"/>
            <person name="Wu L."/>
            <person name="Ma J."/>
        </authorList>
    </citation>
    <scope>NUCLEOTIDE SEQUENCE [LARGE SCALE GENOMIC DNA]</scope>
    <source>
        <strain evidence="6">KCTC 52487</strain>
    </source>
</reference>
<comment type="cofactor">
    <cofactor evidence="1">
        <name>Zn(2+)</name>
        <dbReference type="ChEBI" id="CHEBI:29105"/>
    </cofactor>
</comment>
<evidence type="ECO:0000256" key="2">
    <source>
        <dbReference type="PROSITE-ProRule" id="PRU01379"/>
    </source>
</evidence>
<dbReference type="PANTHER" id="PTHR12756">
    <property type="entry name" value="CYTOSOLIC CARBOXYPEPTIDASE"/>
    <property type="match status" value="1"/>
</dbReference>
<organism evidence="5 6">
    <name type="scientific">Hyphobacterium vulgare</name>
    <dbReference type="NCBI Taxonomy" id="1736751"/>
    <lineage>
        <taxon>Bacteria</taxon>
        <taxon>Pseudomonadati</taxon>
        <taxon>Pseudomonadota</taxon>
        <taxon>Alphaproteobacteria</taxon>
        <taxon>Maricaulales</taxon>
        <taxon>Maricaulaceae</taxon>
        <taxon>Hyphobacterium</taxon>
    </lineage>
</organism>
<proteinExistence type="inferred from homology"/>
<dbReference type="InterPro" id="IPR050821">
    <property type="entry name" value="Cytosolic_carboxypeptidase"/>
</dbReference>
<keyword evidence="6" id="KW-1185">Reference proteome</keyword>